<accession>Q6ETL9</accession>
<evidence type="ECO:0000313" key="3">
    <source>
        <dbReference type="Proteomes" id="UP000000763"/>
    </source>
</evidence>
<feature type="region of interest" description="Disordered" evidence="1">
    <location>
        <begin position="123"/>
        <end position="170"/>
    </location>
</feature>
<dbReference type="EMBL" id="AP004840">
    <property type="protein sequence ID" value="BAD28001.1"/>
    <property type="molecule type" value="Genomic_DNA"/>
</dbReference>
<name>Q6ETL9_ORYSJ</name>
<dbReference type="AlphaFoldDB" id="Q6ETL9"/>
<feature type="region of interest" description="Disordered" evidence="1">
    <location>
        <begin position="1"/>
        <end position="78"/>
    </location>
</feature>
<reference evidence="3" key="2">
    <citation type="journal article" date="2008" name="Nucleic Acids Res.">
        <title>The rice annotation project database (RAP-DB): 2008 update.</title>
        <authorList>
            <consortium name="The rice annotation project (RAP)"/>
        </authorList>
    </citation>
    <scope>GENOME REANNOTATION</scope>
    <source>
        <strain evidence="3">cv. Nipponbare</strain>
    </source>
</reference>
<feature type="compositionally biased region" description="Basic and acidic residues" evidence="1">
    <location>
        <begin position="63"/>
        <end position="78"/>
    </location>
</feature>
<feature type="compositionally biased region" description="Low complexity" evidence="1">
    <location>
        <begin position="24"/>
        <end position="46"/>
    </location>
</feature>
<feature type="compositionally biased region" description="Basic residues" evidence="1">
    <location>
        <begin position="50"/>
        <end position="59"/>
    </location>
</feature>
<evidence type="ECO:0000313" key="2">
    <source>
        <dbReference type="EMBL" id="BAD28001.1"/>
    </source>
</evidence>
<evidence type="ECO:0000256" key="1">
    <source>
        <dbReference type="SAM" id="MobiDB-lite"/>
    </source>
</evidence>
<sequence length="170" mass="16534">MGGAATERSGAAASGEWSDGGGAAAAAAGHGAGGAATDSAWPAAGDGARGGRRRARRATARAAARETRGVDGDVGPREEAAEQVELLVLTTTTTTTRSSGAAMALAELRRGEGVGDMADKGSACAREIWPPPPQAPRAPSPAAGHALSVAAREEASSSGRPAGDEAAHAG</sequence>
<protein>
    <submittedName>
        <fullName evidence="2">Uncharacterized protein</fullName>
    </submittedName>
</protein>
<organism evidence="2 3">
    <name type="scientific">Oryza sativa subsp. japonica</name>
    <name type="common">Rice</name>
    <dbReference type="NCBI Taxonomy" id="39947"/>
    <lineage>
        <taxon>Eukaryota</taxon>
        <taxon>Viridiplantae</taxon>
        <taxon>Streptophyta</taxon>
        <taxon>Embryophyta</taxon>
        <taxon>Tracheophyta</taxon>
        <taxon>Spermatophyta</taxon>
        <taxon>Magnoliopsida</taxon>
        <taxon>Liliopsida</taxon>
        <taxon>Poales</taxon>
        <taxon>Poaceae</taxon>
        <taxon>BOP clade</taxon>
        <taxon>Oryzoideae</taxon>
        <taxon>Oryzeae</taxon>
        <taxon>Oryzinae</taxon>
        <taxon>Oryza</taxon>
        <taxon>Oryza sativa</taxon>
    </lineage>
</organism>
<reference evidence="3" key="1">
    <citation type="journal article" date="2005" name="Nature">
        <title>The map-based sequence of the rice genome.</title>
        <authorList>
            <consortium name="International rice genome sequencing project (IRGSP)"/>
            <person name="Matsumoto T."/>
            <person name="Wu J."/>
            <person name="Kanamori H."/>
            <person name="Katayose Y."/>
            <person name="Fujisawa M."/>
            <person name="Namiki N."/>
            <person name="Mizuno H."/>
            <person name="Yamamoto K."/>
            <person name="Antonio B.A."/>
            <person name="Baba T."/>
            <person name="Sakata K."/>
            <person name="Nagamura Y."/>
            <person name="Aoki H."/>
            <person name="Arikawa K."/>
            <person name="Arita K."/>
            <person name="Bito T."/>
            <person name="Chiden Y."/>
            <person name="Fujitsuka N."/>
            <person name="Fukunaka R."/>
            <person name="Hamada M."/>
            <person name="Harada C."/>
            <person name="Hayashi A."/>
            <person name="Hijishita S."/>
            <person name="Honda M."/>
            <person name="Hosokawa S."/>
            <person name="Ichikawa Y."/>
            <person name="Idonuma A."/>
            <person name="Iijima M."/>
            <person name="Ikeda M."/>
            <person name="Ikeno M."/>
            <person name="Ito K."/>
            <person name="Ito S."/>
            <person name="Ito T."/>
            <person name="Ito Y."/>
            <person name="Ito Y."/>
            <person name="Iwabuchi A."/>
            <person name="Kamiya K."/>
            <person name="Karasawa W."/>
            <person name="Kurita K."/>
            <person name="Katagiri S."/>
            <person name="Kikuta A."/>
            <person name="Kobayashi H."/>
            <person name="Kobayashi N."/>
            <person name="Machita K."/>
            <person name="Maehara T."/>
            <person name="Masukawa M."/>
            <person name="Mizubayashi T."/>
            <person name="Mukai Y."/>
            <person name="Nagasaki H."/>
            <person name="Nagata Y."/>
            <person name="Naito S."/>
            <person name="Nakashima M."/>
            <person name="Nakama Y."/>
            <person name="Nakamichi Y."/>
            <person name="Nakamura M."/>
            <person name="Meguro A."/>
            <person name="Negishi M."/>
            <person name="Ohta I."/>
            <person name="Ohta T."/>
            <person name="Okamoto M."/>
            <person name="Ono N."/>
            <person name="Saji S."/>
            <person name="Sakaguchi M."/>
            <person name="Sakai K."/>
            <person name="Shibata M."/>
            <person name="Shimokawa T."/>
            <person name="Song J."/>
            <person name="Takazaki Y."/>
            <person name="Terasawa K."/>
            <person name="Tsugane M."/>
            <person name="Tsuji K."/>
            <person name="Ueda S."/>
            <person name="Waki K."/>
            <person name="Yamagata H."/>
            <person name="Yamamoto M."/>
            <person name="Yamamoto S."/>
            <person name="Yamane H."/>
            <person name="Yoshiki S."/>
            <person name="Yoshihara R."/>
            <person name="Yukawa K."/>
            <person name="Zhong H."/>
            <person name="Yano M."/>
            <person name="Yuan Q."/>
            <person name="Ouyang S."/>
            <person name="Liu J."/>
            <person name="Jones K.M."/>
            <person name="Gansberger K."/>
            <person name="Moffat K."/>
            <person name="Hill J."/>
            <person name="Bera J."/>
            <person name="Fadrosh D."/>
            <person name="Jin S."/>
            <person name="Johri S."/>
            <person name="Kim M."/>
            <person name="Overton L."/>
            <person name="Reardon M."/>
            <person name="Tsitrin T."/>
            <person name="Vuong H."/>
            <person name="Weaver B."/>
            <person name="Ciecko A."/>
            <person name="Tallon L."/>
            <person name="Jackson J."/>
            <person name="Pai G."/>
            <person name="Aken S.V."/>
            <person name="Utterback T."/>
            <person name="Reidmuller S."/>
            <person name="Feldblyum T."/>
            <person name="Hsiao J."/>
            <person name="Zismann V."/>
            <person name="Iobst S."/>
            <person name="de Vazeille A.R."/>
            <person name="Buell C.R."/>
            <person name="Ying K."/>
            <person name="Li Y."/>
            <person name="Lu T."/>
            <person name="Huang Y."/>
            <person name="Zhao Q."/>
            <person name="Feng Q."/>
            <person name="Zhang L."/>
            <person name="Zhu J."/>
            <person name="Weng Q."/>
            <person name="Mu J."/>
            <person name="Lu Y."/>
            <person name="Fan D."/>
            <person name="Liu Y."/>
            <person name="Guan J."/>
            <person name="Zhang Y."/>
            <person name="Yu S."/>
            <person name="Liu X."/>
            <person name="Zhang Y."/>
            <person name="Hong G."/>
            <person name="Han B."/>
            <person name="Choisne N."/>
            <person name="Demange N."/>
            <person name="Orjeda G."/>
            <person name="Samain S."/>
            <person name="Cattolico L."/>
            <person name="Pelletier E."/>
            <person name="Couloux A."/>
            <person name="Segurens B."/>
            <person name="Wincker P."/>
            <person name="D'Hont A."/>
            <person name="Scarpelli C."/>
            <person name="Weissenbach J."/>
            <person name="Salanoubat M."/>
            <person name="Quetier F."/>
            <person name="Yu Y."/>
            <person name="Kim H.R."/>
            <person name="Rambo T."/>
            <person name="Currie J."/>
            <person name="Collura K."/>
            <person name="Luo M."/>
            <person name="Yang T."/>
            <person name="Ammiraju J.S.S."/>
            <person name="Engler F."/>
            <person name="Soderlund C."/>
            <person name="Wing R.A."/>
            <person name="Palmer L.E."/>
            <person name="de la Bastide M."/>
            <person name="Spiegel L."/>
            <person name="Nascimento L."/>
            <person name="Zutavern T."/>
            <person name="O'Shaughnessy A."/>
            <person name="Dike S."/>
            <person name="Dedhia N."/>
            <person name="Preston R."/>
            <person name="Balija V."/>
            <person name="McCombie W.R."/>
            <person name="Chow T."/>
            <person name="Chen H."/>
            <person name="Chung M."/>
            <person name="Chen C."/>
            <person name="Shaw J."/>
            <person name="Wu H."/>
            <person name="Hsiao K."/>
            <person name="Chao Y."/>
            <person name="Chu M."/>
            <person name="Cheng C."/>
            <person name="Hour A."/>
            <person name="Lee P."/>
            <person name="Lin S."/>
            <person name="Lin Y."/>
            <person name="Liou J."/>
            <person name="Liu S."/>
            <person name="Hsing Y."/>
            <person name="Raghuvanshi S."/>
            <person name="Mohanty A."/>
            <person name="Bharti A.K."/>
            <person name="Gaur A."/>
            <person name="Gupta V."/>
            <person name="Kumar D."/>
            <person name="Ravi V."/>
            <person name="Vij S."/>
            <person name="Kapur A."/>
            <person name="Khurana P."/>
            <person name="Khurana P."/>
            <person name="Khurana J.P."/>
            <person name="Tyagi A.K."/>
            <person name="Gaikwad K."/>
            <person name="Singh A."/>
            <person name="Dalal V."/>
            <person name="Srivastava S."/>
            <person name="Dixit A."/>
            <person name="Pal A.K."/>
            <person name="Ghazi I.A."/>
            <person name="Yadav M."/>
            <person name="Pandit A."/>
            <person name="Bhargava A."/>
            <person name="Sureshbabu K."/>
            <person name="Batra K."/>
            <person name="Sharma T.R."/>
            <person name="Mohapatra T."/>
            <person name="Singh N.K."/>
            <person name="Messing J."/>
            <person name="Nelson A.B."/>
            <person name="Fuks G."/>
            <person name="Kavchok S."/>
            <person name="Keizer G."/>
            <person name="Linton E."/>
            <person name="Llaca V."/>
            <person name="Song R."/>
            <person name="Tanyolac B."/>
            <person name="Young S."/>
            <person name="Ho-Il K."/>
            <person name="Hahn J.H."/>
            <person name="Sangsakoo G."/>
            <person name="Vanavichit A."/>
            <person name="de Mattos Luiz.A.T."/>
            <person name="Zimmer P.D."/>
            <person name="Malone G."/>
            <person name="Dellagostin O."/>
            <person name="de Oliveira A.C."/>
            <person name="Bevan M."/>
            <person name="Bancroft I."/>
            <person name="Minx P."/>
            <person name="Cordum H."/>
            <person name="Wilson R."/>
            <person name="Cheng Z."/>
            <person name="Jin W."/>
            <person name="Jiang J."/>
            <person name="Leong S.A."/>
            <person name="Iwama H."/>
            <person name="Gojobori T."/>
            <person name="Itoh T."/>
            <person name="Niimura Y."/>
            <person name="Fujii Y."/>
            <person name="Habara T."/>
            <person name="Sakai H."/>
            <person name="Sato Y."/>
            <person name="Wilson G."/>
            <person name="Kumar K."/>
            <person name="McCouch S."/>
            <person name="Juretic N."/>
            <person name="Hoen D."/>
            <person name="Wright S."/>
            <person name="Bruskiewich R."/>
            <person name="Bureau T."/>
            <person name="Miyao A."/>
            <person name="Hirochika H."/>
            <person name="Nishikawa T."/>
            <person name="Kadowaki K."/>
            <person name="Sugiura M."/>
            <person name="Burr B."/>
            <person name="Sasaki T."/>
        </authorList>
    </citation>
    <scope>NUCLEOTIDE SEQUENCE [LARGE SCALE GENOMIC DNA]</scope>
    <source>
        <strain evidence="3">cv. Nipponbare</strain>
    </source>
</reference>
<feature type="compositionally biased region" description="Pro residues" evidence="1">
    <location>
        <begin position="129"/>
        <end position="139"/>
    </location>
</feature>
<proteinExistence type="predicted"/>
<gene>
    <name evidence="2" type="primary">P0544B02.9</name>
</gene>
<dbReference type="Proteomes" id="UP000000763">
    <property type="component" value="Chromosome 2"/>
</dbReference>